<name>A0A7W7VPR4_9ACTN</name>
<protein>
    <recommendedName>
        <fullName evidence="3">DUF6542 domain-containing protein</fullName>
    </recommendedName>
</protein>
<keyword evidence="2" id="KW-0472">Membrane</keyword>
<feature type="domain" description="DUF6542" evidence="3">
    <location>
        <begin position="36"/>
        <end position="152"/>
    </location>
</feature>
<keyword evidence="2" id="KW-1133">Transmembrane helix</keyword>
<feature type="transmembrane region" description="Helical" evidence="2">
    <location>
        <begin position="123"/>
        <end position="146"/>
    </location>
</feature>
<evidence type="ECO:0000313" key="4">
    <source>
        <dbReference type="EMBL" id="MBB4917953.1"/>
    </source>
</evidence>
<sequence length="208" mass="21197">MVNERGDGQPLGGATRAGGASPAGGTGRKPSGGGVRLTARGAIALVLVATLVGRVLQAVFGPSALLGLTFVVGCAGAVVLVNRRDLLSLVVCPPLVFFIAALITEAVGSLGAKVPVQAFGLGMFAILSANAPWLFAGSLLVLLVAWRRGLATCVRELREELRAAGPAPARQKAGGAGFAPEPEGYFEPKVYGTPRDDQPTQEQAADGR</sequence>
<evidence type="ECO:0000256" key="2">
    <source>
        <dbReference type="SAM" id="Phobius"/>
    </source>
</evidence>
<organism evidence="4 5">
    <name type="scientific">Streptosporangium saharense</name>
    <dbReference type="NCBI Taxonomy" id="1706840"/>
    <lineage>
        <taxon>Bacteria</taxon>
        <taxon>Bacillati</taxon>
        <taxon>Actinomycetota</taxon>
        <taxon>Actinomycetes</taxon>
        <taxon>Streptosporangiales</taxon>
        <taxon>Streptosporangiaceae</taxon>
        <taxon>Streptosporangium</taxon>
    </lineage>
</organism>
<feature type="transmembrane region" description="Helical" evidence="2">
    <location>
        <begin position="62"/>
        <end position="81"/>
    </location>
</feature>
<gene>
    <name evidence="4" type="ORF">FHS44_005073</name>
</gene>
<dbReference type="Proteomes" id="UP000552644">
    <property type="component" value="Unassembled WGS sequence"/>
</dbReference>
<dbReference type="AlphaFoldDB" id="A0A7W7VPR4"/>
<dbReference type="Pfam" id="PF20177">
    <property type="entry name" value="DUF6542"/>
    <property type="match status" value="1"/>
</dbReference>
<comment type="caution">
    <text evidence="4">The sequence shown here is derived from an EMBL/GenBank/DDBJ whole genome shotgun (WGS) entry which is preliminary data.</text>
</comment>
<evidence type="ECO:0000313" key="5">
    <source>
        <dbReference type="Proteomes" id="UP000552644"/>
    </source>
</evidence>
<feature type="compositionally biased region" description="Gly residues" evidence="1">
    <location>
        <begin position="21"/>
        <end position="32"/>
    </location>
</feature>
<proteinExistence type="predicted"/>
<feature type="region of interest" description="Disordered" evidence="1">
    <location>
        <begin position="1"/>
        <end position="32"/>
    </location>
</feature>
<keyword evidence="2" id="KW-0812">Transmembrane</keyword>
<feature type="transmembrane region" description="Helical" evidence="2">
    <location>
        <begin position="86"/>
        <end position="103"/>
    </location>
</feature>
<evidence type="ECO:0000259" key="3">
    <source>
        <dbReference type="Pfam" id="PF20177"/>
    </source>
</evidence>
<feature type="region of interest" description="Disordered" evidence="1">
    <location>
        <begin position="164"/>
        <end position="208"/>
    </location>
</feature>
<keyword evidence="5" id="KW-1185">Reference proteome</keyword>
<accession>A0A7W7VPR4</accession>
<reference evidence="4 5" key="1">
    <citation type="submission" date="2020-08" db="EMBL/GenBank/DDBJ databases">
        <title>Genomic Encyclopedia of Type Strains, Phase III (KMG-III): the genomes of soil and plant-associated and newly described type strains.</title>
        <authorList>
            <person name="Whitman W."/>
        </authorList>
    </citation>
    <scope>NUCLEOTIDE SEQUENCE [LARGE SCALE GENOMIC DNA]</scope>
    <source>
        <strain evidence="4 5">CECT 8840</strain>
    </source>
</reference>
<dbReference type="EMBL" id="JACHJP010000005">
    <property type="protein sequence ID" value="MBB4917953.1"/>
    <property type="molecule type" value="Genomic_DNA"/>
</dbReference>
<evidence type="ECO:0000256" key="1">
    <source>
        <dbReference type="SAM" id="MobiDB-lite"/>
    </source>
</evidence>
<dbReference type="InterPro" id="IPR046672">
    <property type="entry name" value="DUF6542"/>
</dbReference>
<dbReference type="RefSeq" id="WP_312863803.1">
    <property type="nucleotide sequence ID" value="NZ_JACHJP010000005.1"/>
</dbReference>